<dbReference type="SUPFAM" id="SSF51206">
    <property type="entry name" value="cAMP-binding domain-like"/>
    <property type="match status" value="1"/>
</dbReference>
<proteinExistence type="predicted"/>
<comment type="caution">
    <text evidence="2">The sequence shown here is derived from an EMBL/GenBank/DDBJ whole genome shotgun (WGS) entry which is preliminary data.</text>
</comment>
<dbReference type="EMBL" id="JBHLYW010000006">
    <property type="protein sequence ID" value="MFC0076488.1"/>
    <property type="molecule type" value="Genomic_DNA"/>
</dbReference>
<evidence type="ECO:0000313" key="3">
    <source>
        <dbReference type="Proteomes" id="UP001589734"/>
    </source>
</evidence>
<organism evidence="2 3">
    <name type="scientific">Flavobacterium procerum</name>
    <dbReference type="NCBI Taxonomy" id="1455569"/>
    <lineage>
        <taxon>Bacteria</taxon>
        <taxon>Pseudomonadati</taxon>
        <taxon>Bacteroidota</taxon>
        <taxon>Flavobacteriia</taxon>
        <taxon>Flavobacteriales</taxon>
        <taxon>Flavobacteriaceae</taxon>
        <taxon>Flavobacterium</taxon>
    </lineage>
</organism>
<dbReference type="Gene3D" id="2.60.120.10">
    <property type="entry name" value="Jelly Rolls"/>
    <property type="match status" value="1"/>
</dbReference>
<protein>
    <submittedName>
        <fullName evidence="2">Crp/Fnr family transcriptional regulator</fullName>
    </submittedName>
</protein>
<name>A0ABV6BM12_9FLAO</name>
<evidence type="ECO:0000259" key="1">
    <source>
        <dbReference type="Pfam" id="PF00027"/>
    </source>
</evidence>
<sequence length="118" mass="13755">MNSKTHAFKKNTLITRSGAAEDYLSFIETGIVRFWIEAADKEITFDFAFEKSFFSAHLSFFIRESTDWNIQSVAPTVLWRISCTDLQLIYQQAQVGDKLGRLAARIYLFRLPEEKFLF</sequence>
<gene>
    <name evidence="2" type="ORF">ACFFLS_05515</name>
</gene>
<feature type="domain" description="Cyclic nucleotide-binding" evidence="1">
    <location>
        <begin position="7"/>
        <end position="91"/>
    </location>
</feature>
<keyword evidence="3" id="KW-1185">Reference proteome</keyword>
<dbReference type="InterPro" id="IPR000595">
    <property type="entry name" value="cNMP-bd_dom"/>
</dbReference>
<evidence type="ECO:0000313" key="2">
    <source>
        <dbReference type="EMBL" id="MFC0076488.1"/>
    </source>
</evidence>
<dbReference type="Proteomes" id="UP001589734">
    <property type="component" value="Unassembled WGS sequence"/>
</dbReference>
<dbReference type="RefSeq" id="WP_379689219.1">
    <property type="nucleotide sequence ID" value="NZ_JBHLYW010000006.1"/>
</dbReference>
<dbReference type="InterPro" id="IPR018490">
    <property type="entry name" value="cNMP-bd_dom_sf"/>
</dbReference>
<reference evidence="2 3" key="1">
    <citation type="submission" date="2024-09" db="EMBL/GenBank/DDBJ databases">
        <authorList>
            <person name="Sun Q."/>
            <person name="Mori K."/>
        </authorList>
    </citation>
    <scope>NUCLEOTIDE SEQUENCE [LARGE SCALE GENOMIC DNA]</scope>
    <source>
        <strain evidence="2 3">CGMCC 1.12926</strain>
    </source>
</reference>
<accession>A0ABV6BM12</accession>
<dbReference type="InterPro" id="IPR014710">
    <property type="entry name" value="RmlC-like_jellyroll"/>
</dbReference>
<dbReference type="Pfam" id="PF00027">
    <property type="entry name" value="cNMP_binding"/>
    <property type="match status" value="1"/>
</dbReference>